<dbReference type="AlphaFoldDB" id="A0AB33IW66"/>
<sequence length="132" mass="14815">MKRFPVLILACLLLGFAACSDKKDDSGEVAARAAKLYYDYLLHGDYDAFVAGTYRPDSLPASYQRQLADNAAMFVGQQNDEHRGIKDIRIVNSKADTAKHVAQVMLQFVYGDSTNEQIVVPMVQHKGVWYLR</sequence>
<evidence type="ECO:0008006" key="3">
    <source>
        <dbReference type="Google" id="ProtNLM"/>
    </source>
</evidence>
<protein>
    <recommendedName>
        <fullName evidence="3">Lumazine-binding domain protein</fullName>
    </recommendedName>
</protein>
<dbReference type="PROSITE" id="PS51257">
    <property type="entry name" value="PROKAR_LIPOPROTEIN"/>
    <property type="match status" value="1"/>
</dbReference>
<keyword evidence="1" id="KW-0732">Signal</keyword>
<gene>
    <name evidence="2" type="ORF">GTC17253_22560</name>
</gene>
<dbReference type="Gene3D" id="3.10.450.50">
    <property type="match status" value="1"/>
</dbReference>
<accession>A0AB33IW66</accession>
<name>A0AB33IW66_9BACT</name>
<organism evidence="2">
    <name type="scientific">Prevotella sp. GTC17253</name>
    <dbReference type="NCBI Taxonomy" id="3236793"/>
    <lineage>
        <taxon>Bacteria</taxon>
        <taxon>Pseudomonadati</taxon>
        <taxon>Bacteroidota</taxon>
        <taxon>Bacteroidia</taxon>
        <taxon>Bacteroidales</taxon>
        <taxon>Prevotellaceae</taxon>
        <taxon>Prevotella</taxon>
    </lineage>
</organism>
<reference evidence="2" key="1">
    <citation type="submission" date="2024-07" db="EMBL/GenBank/DDBJ databases">
        <title>Complete genome sequence of Prevotella sp. YM-2024 GTC17253.</title>
        <authorList>
            <person name="Hayashi M."/>
            <person name="Muto Y."/>
            <person name="Tanaka K."/>
            <person name="Niwa H."/>
        </authorList>
    </citation>
    <scope>NUCLEOTIDE SEQUENCE</scope>
    <source>
        <strain evidence="2">GTC17253</strain>
    </source>
</reference>
<evidence type="ECO:0000256" key="1">
    <source>
        <dbReference type="SAM" id="SignalP"/>
    </source>
</evidence>
<dbReference type="EMBL" id="AP035785">
    <property type="protein sequence ID" value="BFO72290.1"/>
    <property type="molecule type" value="Genomic_DNA"/>
</dbReference>
<feature type="chain" id="PRO_5044248087" description="Lumazine-binding domain protein" evidence="1">
    <location>
        <begin position="18"/>
        <end position="132"/>
    </location>
</feature>
<evidence type="ECO:0000313" key="2">
    <source>
        <dbReference type="EMBL" id="BFO72290.1"/>
    </source>
</evidence>
<proteinExistence type="predicted"/>
<feature type="signal peptide" evidence="1">
    <location>
        <begin position="1"/>
        <end position="17"/>
    </location>
</feature>